<gene>
    <name evidence="3" type="ORF">GCM10007425_07550</name>
</gene>
<feature type="compositionally biased region" description="Low complexity" evidence="1">
    <location>
        <begin position="19"/>
        <end position="50"/>
    </location>
</feature>
<comment type="caution">
    <text evidence="3">The sequence shown here is derived from an EMBL/GenBank/DDBJ whole genome shotgun (WGS) entry which is preliminary data.</text>
</comment>
<dbReference type="EMBL" id="BMJT01000002">
    <property type="protein sequence ID" value="GGG15753.1"/>
    <property type="molecule type" value="Genomic_DNA"/>
</dbReference>
<dbReference type="Proteomes" id="UP000616608">
    <property type="component" value="Unassembled WGS sequence"/>
</dbReference>
<dbReference type="PROSITE" id="PS51257">
    <property type="entry name" value="PROKAR_LIPOPROTEIN"/>
    <property type="match status" value="1"/>
</dbReference>
<sequence length="265" mass="30323">MKKWLVILGTTALLAACTAEEPTDQTTENSQNETTTEQNDTNNKEQAATNDTKKDEDKAATAAKDDSTLKLEEEKKVEDKQEQTKKEEQQAKLEKVDFAKYFLQNGKKAFYLGEGIEFATYNVQTNWLNDKYVQHIQDDGAVLVQRIYRITDTAIEVVVDETIQGDKLETPSIEWLDNVKAMDTLLKAPLKKGTTFGNWEITDTNATVETPLQTFKNVIVVEDKEEDYLDTRYYAEGFGEIKSIYHMQMEENEEYNIVSTLEKVQ</sequence>
<dbReference type="RefSeq" id="WP_188613680.1">
    <property type="nucleotide sequence ID" value="NZ_BMJT01000002.1"/>
</dbReference>
<proteinExistence type="predicted"/>
<protein>
    <recommendedName>
        <fullName evidence="5">Lipoprotein</fullName>
    </recommendedName>
</protein>
<evidence type="ECO:0000256" key="2">
    <source>
        <dbReference type="SAM" id="SignalP"/>
    </source>
</evidence>
<accession>A0A917G031</accession>
<feature type="compositionally biased region" description="Basic and acidic residues" evidence="1">
    <location>
        <begin position="51"/>
        <end position="89"/>
    </location>
</feature>
<evidence type="ECO:0008006" key="5">
    <source>
        <dbReference type="Google" id="ProtNLM"/>
    </source>
</evidence>
<feature type="region of interest" description="Disordered" evidence="1">
    <location>
        <begin position="19"/>
        <end position="89"/>
    </location>
</feature>
<keyword evidence="4" id="KW-1185">Reference proteome</keyword>
<feature type="chain" id="PRO_5039576952" description="Lipoprotein" evidence="2">
    <location>
        <begin position="19"/>
        <end position="265"/>
    </location>
</feature>
<evidence type="ECO:0000313" key="3">
    <source>
        <dbReference type="EMBL" id="GGG15753.1"/>
    </source>
</evidence>
<name>A0A917G031_9BACI</name>
<evidence type="ECO:0000313" key="4">
    <source>
        <dbReference type="Proteomes" id="UP000616608"/>
    </source>
</evidence>
<feature type="signal peptide" evidence="2">
    <location>
        <begin position="1"/>
        <end position="18"/>
    </location>
</feature>
<reference evidence="3" key="2">
    <citation type="submission" date="2020-09" db="EMBL/GenBank/DDBJ databases">
        <authorList>
            <person name="Sun Q."/>
            <person name="Zhou Y."/>
        </authorList>
    </citation>
    <scope>NUCLEOTIDE SEQUENCE</scope>
    <source>
        <strain evidence="3">CGMCC 1.15760</strain>
    </source>
</reference>
<reference evidence="3" key="1">
    <citation type="journal article" date="2014" name="Int. J. Syst. Evol. Microbiol.">
        <title>Complete genome sequence of Corynebacterium casei LMG S-19264T (=DSM 44701T), isolated from a smear-ripened cheese.</title>
        <authorList>
            <consortium name="US DOE Joint Genome Institute (JGI-PGF)"/>
            <person name="Walter F."/>
            <person name="Albersmeier A."/>
            <person name="Kalinowski J."/>
            <person name="Ruckert C."/>
        </authorList>
    </citation>
    <scope>NUCLEOTIDE SEQUENCE</scope>
    <source>
        <strain evidence="3">CGMCC 1.15760</strain>
    </source>
</reference>
<evidence type="ECO:0000256" key="1">
    <source>
        <dbReference type="SAM" id="MobiDB-lite"/>
    </source>
</evidence>
<keyword evidence="2" id="KW-0732">Signal</keyword>
<dbReference type="AlphaFoldDB" id="A0A917G031"/>
<organism evidence="3 4">
    <name type="scientific">Lysinibacillus alkalisoli</name>
    <dbReference type="NCBI Taxonomy" id="1911548"/>
    <lineage>
        <taxon>Bacteria</taxon>
        <taxon>Bacillati</taxon>
        <taxon>Bacillota</taxon>
        <taxon>Bacilli</taxon>
        <taxon>Bacillales</taxon>
        <taxon>Bacillaceae</taxon>
        <taxon>Lysinibacillus</taxon>
    </lineage>
</organism>